<dbReference type="GO" id="GO:0005524">
    <property type="term" value="F:ATP binding"/>
    <property type="evidence" value="ECO:0007669"/>
    <property type="project" value="InterPro"/>
</dbReference>
<dbReference type="InterPro" id="IPR013083">
    <property type="entry name" value="Znf_RING/FYVE/PHD"/>
</dbReference>
<name>A0A7G3ZF09_9SACH</name>
<dbReference type="GeneID" id="59325232"/>
<evidence type="ECO:0000313" key="11">
    <source>
        <dbReference type="EMBL" id="QLL32095.1"/>
    </source>
</evidence>
<dbReference type="GO" id="GO:0006974">
    <property type="term" value="P:DNA damage response"/>
    <property type="evidence" value="ECO:0007669"/>
    <property type="project" value="TreeGrafter"/>
</dbReference>
<dbReference type="GO" id="GO:0005634">
    <property type="term" value="C:nucleus"/>
    <property type="evidence" value="ECO:0007669"/>
    <property type="project" value="TreeGrafter"/>
</dbReference>
<evidence type="ECO:0000256" key="2">
    <source>
        <dbReference type="ARBA" id="ARBA00022741"/>
    </source>
</evidence>
<dbReference type="Gene3D" id="3.40.50.10810">
    <property type="entry name" value="Tandem AAA-ATPase domain"/>
    <property type="match status" value="1"/>
</dbReference>
<dbReference type="InterPro" id="IPR027417">
    <property type="entry name" value="P-loop_NTPase"/>
</dbReference>
<dbReference type="RefSeq" id="XP_037138770.1">
    <property type="nucleotide sequence ID" value="XM_037282875.1"/>
</dbReference>
<feature type="compositionally biased region" description="Acidic residues" evidence="8">
    <location>
        <begin position="1457"/>
        <end position="1468"/>
    </location>
</feature>
<sequence>MDSSCDGHFDLLIDKESVSYNEAFHEVSLQEIGGWDDEDQRVVKKTRPNKRMIPLAAVRMGTYFPHKDSGRKLEVLVEYHDMAESGERDFVMVFTSDGVRLFRFMLAETTPGSFKELLKIIHCKFFERQVNKKETAFGVRGVKQSKARRRSGGVAALRQASRRFKDIVFFGGYLHIKEDAAVSWCLDFQLFLNYTPQTINKFCPDTSRALDVLFSKGSSDVHAIPVSSFIQKDFVDQIVQHTKSRLGRIPDLDSYSVEGLNVKLLPFQSKSIQWMLSKERATLNSDKDDMLEFLNRYVSFGYEKISSTIFWNKFTNFIIHRDDVEQIRGTLVRNSENGVLGAQGLLSEEMGLGKTIEILSLILLNKRRLDPLQPNSYIADDGKTIYKAKSSLIICPNAILQQWIDEVECHTSNFLKVFHYKGYLHVKKFFGTENITEIVRFLSTFDIIITSYNVVSTEVHYAEYNASSRPRRTISPIKYDYSSPLSLMQFFRIILDEVQMLQSDSTNAAKCTSLLHRIHTWGVSGTPIQFIRDYQTVLSYLKISPFHELPHIIATLNSNVVQKRHQSVGGVQFSVQELMKFFIMRDLCIRHSKKDVLSQIKIPKQHNYIVPLDFAPVEWDNYLDLWNQFISLSGYDQNGVGTPRLSTTQLNQWLIRLRYLCCHAVFPDSSNFNKANQTNSNPNSFVLQNIDDVLRLMTADAIDKLDSLYRDNYQILIKSAQAKMELQNNPSNAIHLLHSVKDKILDDLKKKYDVSDPFDVSTCLQNKDGLRTPTPMVGTADGFERENTSKVRIRAYLDLLHQCYFFIATGHFLMGSSKLEKVDDENKKLALIDPDSKKKAYTDFYSAAEMEEIEQNQLMEQKFYSYAEKMREQILSSRVDKVSMAIRDVCSYFNDQKTHLSSLLLIEFNDENDYSSNLIVSRCFKQLKTLINLLNEQATQFNSLLVELRDLLYKPILKEYTDENEDEKAEEYSSSIEDQDRMFALFACLEHLLNNRDAISQSEEKEKDMKKFLKTQAGQKFSEYHRKLLSKLKLITGTPLKPIFDELRNSKIVRTLSTNSDKADKQENFEDYLLQFEKESSRIFEENKKIRESLRKLNTIYNAKLEYYSHLQRISDSLVSLLQLENSSRNNILKAARDDSLTRISEKISTAESRVKYLNNLEKLKTSIANHQTFSCAICLGKITVGAMIKCGHFFCRKCIHSWLKHHSSCPMCKTKASLMEVYNFKFSNEDAEEENDADNSTKETDRKKGLGAVAENSPTTYDSVFKERYALFPDLNEVHKMKIKESFGAKIDYVIKLVLFLKLKAETENDDEPLQFVMYSQSPDFLRVISKVLHMHEIRSLSCLANSSNVGESILRFKKHRSITCLLLNVKALGAGLTLLNARHIFLLDAIINRGDELQAMGRNNRIGQTRETFVWNFMMRNSVEENIFKYKCILEGRRKMKEESQSQAEHNIEELTGEEEREEFEMNESTGEQVSERHLWNCFFQNTQD</sequence>
<keyword evidence="1" id="KW-0479">Metal-binding</keyword>
<dbReference type="InterPro" id="IPR014001">
    <property type="entry name" value="Helicase_ATP-bd"/>
</dbReference>
<dbReference type="Proteomes" id="UP000515788">
    <property type="component" value="Chromosome 3"/>
</dbReference>
<dbReference type="Pfam" id="PF00176">
    <property type="entry name" value="SNF2-rel_dom"/>
    <property type="match status" value="1"/>
</dbReference>
<feature type="compositionally biased region" description="Basic and acidic residues" evidence="8">
    <location>
        <begin position="1240"/>
        <end position="1249"/>
    </location>
</feature>
<protein>
    <recommendedName>
        <fullName evidence="13">RING-type domain-containing protein</fullName>
    </recommendedName>
</protein>
<keyword evidence="4" id="KW-0378">Hydrolase</keyword>
<organism evidence="11 12">
    <name type="scientific">Torulaspora globosa</name>
    <dbReference type="NCBI Taxonomy" id="48254"/>
    <lineage>
        <taxon>Eukaryota</taxon>
        <taxon>Fungi</taxon>
        <taxon>Dikarya</taxon>
        <taxon>Ascomycota</taxon>
        <taxon>Saccharomycotina</taxon>
        <taxon>Saccharomycetes</taxon>
        <taxon>Saccharomycetales</taxon>
        <taxon>Saccharomycetaceae</taxon>
        <taxon>Torulaspora</taxon>
    </lineage>
</organism>
<dbReference type="InterPro" id="IPR038718">
    <property type="entry name" value="SNF2-like_sf"/>
</dbReference>
<evidence type="ECO:0000256" key="1">
    <source>
        <dbReference type="ARBA" id="ARBA00022723"/>
    </source>
</evidence>
<dbReference type="SMART" id="SM00490">
    <property type="entry name" value="HELICc"/>
    <property type="match status" value="1"/>
</dbReference>
<dbReference type="CDD" id="cd18793">
    <property type="entry name" value="SF2_C_SNF"/>
    <property type="match status" value="1"/>
</dbReference>
<feature type="region of interest" description="Disordered" evidence="8">
    <location>
        <begin position="1233"/>
        <end position="1253"/>
    </location>
</feature>
<evidence type="ECO:0000313" key="12">
    <source>
        <dbReference type="Proteomes" id="UP000515788"/>
    </source>
</evidence>
<evidence type="ECO:0000256" key="6">
    <source>
        <dbReference type="ARBA" id="ARBA00022840"/>
    </source>
</evidence>
<feature type="domain" description="Helicase ATP-binding" evidence="10">
    <location>
        <begin position="335"/>
        <end position="545"/>
    </location>
</feature>
<evidence type="ECO:0000256" key="7">
    <source>
        <dbReference type="PROSITE-ProRule" id="PRU00175"/>
    </source>
</evidence>
<dbReference type="InterPro" id="IPR059033">
    <property type="entry name" value="C144_05_dom"/>
</dbReference>
<evidence type="ECO:0000256" key="4">
    <source>
        <dbReference type="ARBA" id="ARBA00022801"/>
    </source>
</evidence>
<keyword evidence="5" id="KW-0862">Zinc</keyword>
<evidence type="ECO:0000259" key="10">
    <source>
        <dbReference type="PROSITE" id="PS51192"/>
    </source>
</evidence>
<evidence type="ECO:0000256" key="3">
    <source>
        <dbReference type="ARBA" id="ARBA00022771"/>
    </source>
</evidence>
<dbReference type="GO" id="GO:0008270">
    <property type="term" value="F:zinc ion binding"/>
    <property type="evidence" value="ECO:0007669"/>
    <property type="project" value="UniProtKB-KW"/>
</dbReference>
<dbReference type="PANTHER" id="PTHR45865">
    <property type="entry name" value="E3 UBIQUITIN-PROTEIN LIGASE SHPRH FAMILY MEMBER"/>
    <property type="match status" value="1"/>
</dbReference>
<dbReference type="SMART" id="SM00487">
    <property type="entry name" value="DEXDc"/>
    <property type="match status" value="1"/>
</dbReference>
<dbReference type="Pfam" id="PF26021">
    <property type="entry name" value="Ferritin_C144_05"/>
    <property type="match status" value="1"/>
</dbReference>
<dbReference type="SUPFAM" id="SSF52540">
    <property type="entry name" value="P-loop containing nucleoside triphosphate hydrolases"/>
    <property type="match status" value="2"/>
</dbReference>
<dbReference type="GO" id="GO:0061630">
    <property type="term" value="F:ubiquitin protein ligase activity"/>
    <property type="evidence" value="ECO:0007669"/>
    <property type="project" value="TreeGrafter"/>
</dbReference>
<dbReference type="GO" id="GO:0016787">
    <property type="term" value="F:hydrolase activity"/>
    <property type="evidence" value="ECO:0007669"/>
    <property type="project" value="UniProtKB-KW"/>
</dbReference>
<accession>A0A7G3ZF09</accession>
<dbReference type="Pfam" id="PF13923">
    <property type="entry name" value="zf-C3HC4_2"/>
    <property type="match status" value="1"/>
</dbReference>
<dbReference type="PANTHER" id="PTHR45865:SF1">
    <property type="entry name" value="E3 UBIQUITIN-PROTEIN LIGASE SHPRH"/>
    <property type="match status" value="1"/>
</dbReference>
<dbReference type="PROSITE" id="PS00518">
    <property type="entry name" value="ZF_RING_1"/>
    <property type="match status" value="1"/>
</dbReference>
<dbReference type="Gene3D" id="3.40.50.300">
    <property type="entry name" value="P-loop containing nucleotide triphosphate hydrolases"/>
    <property type="match status" value="1"/>
</dbReference>
<dbReference type="PROSITE" id="PS51192">
    <property type="entry name" value="HELICASE_ATP_BIND_1"/>
    <property type="match status" value="1"/>
</dbReference>
<proteinExistence type="predicted"/>
<dbReference type="GO" id="GO:0000209">
    <property type="term" value="P:protein polyubiquitination"/>
    <property type="evidence" value="ECO:0007669"/>
    <property type="project" value="TreeGrafter"/>
</dbReference>
<dbReference type="InterPro" id="IPR001841">
    <property type="entry name" value="Znf_RING"/>
</dbReference>
<dbReference type="Gene3D" id="3.30.40.10">
    <property type="entry name" value="Zinc/RING finger domain, C3HC4 (zinc finger)"/>
    <property type="match status" value="1"/>
</dbReference>
<evidence type="ECO:0000256" key="8">
    <source>
        <dbReference type="SAM" id="MobiDB-lite"/>
    </source>
</evidence>
<evidence type="ECO:0008006" key="13">
    <source>
        <dbReference type="Google" id="ProtNLM"/>
    </source>
</evidence>
<evidence type="ECO:0000256" key="5">
    <source>
        <dbReference type="ARBA" id="ARBA00022833"/>
    </source>
</evidence>
<gene>
    <name evidence="11" type="ORF">HG536_0C02640</name>
</gene>
<keyword evidence="12" id="KW-1185">Reference proteome</keyword>
<reference evidence="11 12" key="1">
    <citation type="submission" date="2020-06" db="EMBL/GenBank/DDBJ databases">
        <title>The yeast mating-type switching endonuclease HO is a domesticated member of an unorthodox homing genetic element family.</title>
        <authorList>
            <person name="Coughlan A.Y."/>
            <person name="Lombardi L."/>
            <person name="Braun-Galleani S."/>
            <person name="Martos A.R."/>
            <person name="Galeote V."/>
            <person name="Bigey F."/>
            <person name="Dequin S."/>
            <person name="Byrne K.P."/>
            <person name="Wolfe K.H."/>
        </authorList>
    </citation>
    <scope>NUCLEOTIDE SEQUENCE [LARGE SCALE GENOMIC DNA]</scope>
    <source>
        <strain evidence="11 12">CBS764</strain>
    </source>
</reference>
<dbReference type="InterPro" id="IPR000330">
    <property type="entry name" value="SNF2_N"/>
</dbReference>
<dbReference type="InterPro" id="IPR001650">
    <property type="entry name" value="Helicase_C-like"/>
</dbReference>
<dbReference type="InterPro" id="IPR049730">
    <property type="entry name" value="SNF2/RAD54-like_C"/>
</dbReference>
<dbReference type="SMART" id="SM00184">
    <property type="entry name" value="RING"/>
    <property type="match status" value="1"/>
</dbReference>
<keyword evidence="2" id="KW-0547">Nucleotide-binding</keyword>
<dbReference type="PROSITE" id="PS50089">
    <property type="entry name" value="ZF_RING_2"/>
    <property type="match status" value="1"/>
</dbReference>
<dbReference type="SUPFAM" id="SSF57850">
    <property type="entry name" value="RING/U-box"/>
    <property type="match status" value="1"/>
</dbReference>
<dbReference type="Pfam" id="PF00271">
    <property type="entry name" value="Helicase_C"/>
    <property type="match status" value="1"/>
</dbReference>
<dbReference type="KEGG" id="tgb:HG536_0C02640"/>
<dbReference type="OrthoDB" id="5330228at2759"/>
<dbReference type="CDD" id="cd23135">
    <property type="entry name" value="RING-HC_IRC20-like"/>
    <property type="match status" value="1"/>
</dbReference>
<dbReference type="EMBL" id="CP059248">
    <property type="protein sequence ID" value="QLL32095.1"/>
    <property type="molecule type" value="Genomic_DNA"/>
</dbReference>
<dbReference type="InterPro" id="IPR052583">
    <property type="entry name" value="ATP-helicase/E3_Ub-Ligase"/>
</dbReference>
<feature type="region of interest" description="Disordered" evidence="8">
    <location>
        <begin position="1445"/>
        <end position="1476"/>
    </location>
</feature>
<keyword evidence="6" id="KW-0067">ATP-binding</keyword>
<dbReference type="InterPro" id="IPR017907">
    <property type="entry name" value="Znf_RING_CS"/>
</dbReference>
<evidence type="ECO:0000259" key="9">
    <source>
        <dbReference type="PROSITE" id="PS50089"/>
    </source>
</evidence>
<keyword evidence="3 7" id="KW-0863">Zinc-finger</keyword>
<feature type="domain" description="RING-type" evidence="9">
    <location>
        <begin position="1176"/>
        <end position="1214"/>
    </location>
</feature>